<accession>A0ABD2QM13</accession>
<evidence type="ECO:0000259" key="2">
    <source>
        <dbReference type="Pfam" id="PF16209"/>
    </source>
</evidence>
<feature type="transmembrane region" description="Helical" evidence="1">
    <location>
        <begin position="94"/>
        <end position="117"/>
    </location>
</feature>
<dbReference type="Gene3D" id="2.70.150.10">
    <property type="entry name" value="Calcium-transporting ATPase, cytoplasmic transduction domain A"/>
    <property type="match status" value="1"/>
</dbReference>
<sequence>MDPLATRCSNSRDNYLLTSREIETPVAAPSTANSVLSNNKLENIDTFWESCWKRCAPKKDYRPRVITLGRPASQKFPPNRVCNQKYNLFSFLPLVLWEQFSVFTNLIFLVMACSQFVPALRVGYLYTYWGPLGFVISVTMIREAVDDLRRWKRDREVNLTAYTKLGVTADKSGHVTAAQIKLGDLLWIHKDQRVPADLVLLYTTERNGACFIRTDQLDGETDWKLRHAVPFTQHLLANNNENTDDLFTTLATVYAEKPNQSIHSFEGTFTAAKSECQFSH</sequence>
<dbReference type="SUPFAM" id="SSF81665">
    <property type="entry name" value="Calcium ATPase, transmembrane domain M"/>
    <property type="match status" value="1"/>
</dbReference>
<feature type="domain" description="P-type ATPase N-terminal" evidence="2">
    <location>
        <begin position="73"/>
        <end position="129"/>
    </location>
</feature>
<organism evidence="3 4">
    <name type="scientific">Cichlidogyrus casuarinus</name>
    <dbReference type="NCBI Taxonomy" id="1844966"/>
    <lineage>
        <taxon>Eukaryota</taxon>
        <taxon>Metazoa</taxon>
        <taxon>Spiralia</taxon>
        <taxon>Lophotrochozoa</taxon>
        <taxon>Platyhelminthes</taxon>
        <taxon>Monogenea</taxon>
        <taxon>Monopisthocotylea</taxon>
        <taxon>Dactylogyridea</taxon>
        <taxon>Ancyrocephalidae</taxon>
        <taxon>Cichlidogyrus</taxon>
    </lineage>
</organism>
<dbReference type="PANTHER" id="PTHR24092">
    <property type="entry name" value="PROBABLE PHOSPHOLIPID-TRANSPORTING ATPASE"/>
    <property type="match status" value="1"/>
</dbReference>
<reference evidence="3 4" key="1">
    <citation type="submission" date="2024-11" db="EMBL/GenBank/DDBJ databases">
        <title>Adaptive evolution of stress response genes in parasites aligns with host niche diversity.</title>
        <authorList>
            <person name="Hahn C."/>
            <person name="Resl P."/>
        </authorList>
    </citation>
    <scope>NUCLEOTIDE SEQUENCE [LARGE SCALE GENOMIC DNA]</scope>
    <source>
        <strain evidence="3">EGGRZ-B1_66</strain>
        <tissue evidence="3">Body</tissue>
    </source>
</reference>
<keyword evidence="4" id="KW-1185">Reference proteome</keyword>
<dbReference type="Pfam" id="PF16209">
    <property type="entry name" value="PhoLip_ATPase_N"/>
    <property type="match status" value="1"/>
</dbReference>
<dbReference type="Proteomes" id="UP001626550">
    <property type="component" value="Unassembled WGS sequence"/>
</dbReference>
<keyword evidence="1" id="KW-0472">Membrane</keyword>
<gene>
    <name evidence="3" type="primary">ATP9A</name>
    <name evidence="3" type="ORF">Ciccas_001841</name>
</gene>
<keyword evidence="1" id="KW-1133">Transmembrane helix</keyword>
<dbReference type="PANTHER" id="PTHR24092:SF5">
    <property type="entry name" value="PHOSPHOLIPID-TRANSPORTING ATPASE"/>
    <property type="match status" value="1"/>
</dbReference>
<evidence type="ECO:0000313" key="3">
    <source>
        <dbReference type="EMBL" id="KAL3319476.1"/>
    </source>
</evidence>
<dbReference type="AlphaFoldDB" id="A0ABD2QM13"/>
<dbReference type="InterPro" id="IPR023298">
    <property type="entry name" value="ATPase_P-typ_TM_dom_sf"/>
</dbReference>
<evidence type="ECO:0000313" key="4">
    <source>
        <dbReference type="Proteomes" id="UP001626550"/>
    </source>
</evidence>
<name>A0ABD2QM13_9PLAT</name>
<protein>
    <submittedName>
        <fullName evidence="3">ATP synthase subunit 9</fullName>
    </submittedName>
</protein>
<dbReference type="EMBL" id="JBJKFK010000132">
    <property type="protein sequence ID" value="KAL3319476.1"/>
    <property type="molecule type" value="Genomic_DNA"/>
</dbReference>
<dbReference type="SUPFAM" id="SSF81653">
    <property type="entry name" value="Calcium ATPase, transduction domain A"/>
    <property type="match status" value="1"/>
</dbReference>
<keyword evidence="1" id="KW-0812">Transmembrane</keyword>
<evidence type="ECO:0000256" key="1">
    <source>
        <dbReference type="SAM" id="Phobius"/>
    </source>
</evidence>
<comment type="caution">
    <text evidence="3">The sequence shown here is derived from an EMBL/GenBank/DDBJ whole genome shotgun (WGS) entry which is preliminary data.</text>
</comment>
<feature type="transmembrane region" description="Helical" evidence="1">
    <location>
        <begin position="123"/>
        <end position="145"/>
    </location>
</feature>
<dbReference type="InterPro" id="IPR032631">
    <property type="entry name" value="P-type_ATPase_N"/>
</dbReference>
<proteinExistence type="predicted"/>
<dbReference type="InterPro" id="IPR008250">
    <property type="entry name" value="ATPase_P-typ_transduc_dom_A_sf"/>
</dbReference>